<proteinExistence type="predicted"/>
<accession>A0A0P6WQL2</accession>
<feature type="domain" description="CheC-like protein" evidence="3">
    <location>
        <begin position="110"/>
        <end position="146"/>
    </location>
</feature>
<keyword evidence="5" id="KW-1185">Reference proteome</keyword>
<dbReference type="GO" id="GO:0006935">
    <property type="term" value="P:chemotaxis"/>
    <property type="evidence" value="ECO:0007669"/>
    <property type="project" value="UniProtKB-KW"/>
</dbReference>
<evidence type="ECO:0000256" key="1">
    <source>
        <dbReference type="ARBA" id="ARBA00022500"/>
    </source>
</evidence>
<dbReference type="Proteomes" id="UP000050430">
    <property type="component" value="Unassembled WGS sequence"/>
</dbReference>
<keyword evidence="2" id="KW-0378">Hydrolase</keyword>
<evidence type="ECO:0000259" key="3">
    <source>
        <dbReference type="Pfam" id="PF04509"/>
    </source>
</evidence>
<reference evidence="4 5" key="1">
    <citation type="submission" date="2015-07" db="EMBL/GenBank/DDBJ databases">
        <title>Genome sequence of Leptolinea tardivitalis DSM 16556.</title>
        <authorList>
            <person name="Hemp J."/>
            <person name="Ward L.M."/>
            <person name="Pace L.A."/>
            <person name="Fischer W.W."/>
        </authorList>
    </citation>
    <scope>NUCLEOTIDE SEQUENCE [LARGE SCALE GENOMIC DNA]</scope>
    <source>
        <strain evidence="4 5">YMTK-2</strain>
    </source>
</reference>
<comment type="caution">
    <text evidence="4">The sequence shown here is derived from an EMBL/GenBank/DDBJ whole genome shotgun (WGS) entry which is preliminary data.</text>
</comment>
<dbReference type="InterPro" id="IPR050992">
    <property type="entry name" value="CheZ_family_phosphatases"/>
</dbReference>
<dbReference type="RefSeq" id="WP_062422857.1">
    <property type="nucleotide sequence ID" value="NZ_BBYA01000011.1"/>
</dbReference>
<evidence type="ECO:0000313" key="5">
    <source>
        <dbReference type="Proteomes" id="UP000050430"/>
    </source>
</evidence>
<dbReference type="PANTHER" id="PTHR43693:SF1">
    <property type="entry name" value="PROTEIN PHOSPHATASE CHEZ"/>
    <property type="match status" value="1"/>
</dbReference>
<dbReference type="STRING" id="229920.ADM99_12630"/>
<keyword evidence="1" id="KW-0145">Chemotaxis</keyword>
<dbReference type="SUPFAM" id="SSF103039">
    <property type="entry name" value="CheC-like"/>
    <property type="match status" value="1"/>
</dbReference>
<protein>
    <recommendedName>
        <fullName evidence="3">CheC-like protein domain-containing protein</fullName>
    </recommendedName>
</protein>
<name>A0A0P6WQL2_9CHLR</name>
<evidence type="ECO:0000256" key="2">
    <source>
        <dbReference type="ARBA" id="ARBA00022801"/>
    </source>
</evidence>
<dbReference type="InterPro" id="IPR007597">
    <property type="entry name" value="CheC"/>
</dbReference>
<dbReference type="OrthoDB" id="9812187at2"/>
<dbReference type="Pfam" id="PF04509">
    <property type="entry name" value="CheC"/>
    <property type="match status" value="1"/>
</dbReference>
<evidence type="ECO:0000313" key="4">
    <source>
        <dbReference type="EMBL" id="KPL71109.1"/>
    </source>
</evidence>
<sequence length="206" mass="22431">MTPDERKVDENLLAKMRIVAARGFSNSAQGLSQMIGQDLSVHSPDVDMVPLADIPEILGGPDNDAVGVYLRVDGELIGQIMLVIPYQQALEFCDMVMDVPSGTTKEFGRMERSALAEIGNLTGSFFLNAIYEITGLSSHPSPPAVMVDMVGSILDVVIATMGAISDHIMMFKASFQIGDRKIQADFWIIPDPVTLEKLTVAEMKKE</sequence>
<dbReference type="PANTHER" id="PTHR43693">
    <property type="entry name" value="PROTEIN PHOSPHATASE CHEZ"/>
    <property type="match status" value="1"/>
</dbReference>
<gene>
    <name evidence="4" type="ORF">ADM99_12630</name>
</gene>
<dbReference type="GO" id="GO:0016787">
    <property type="term" value="F:hydrolase activity"/>
    <property type="evidence" value="ECO:0007669"/>
    <property type="project" value="UniProtKB-KW"/>
</dbReference>
<organism evidence="4 5">
    <name type="scientific">Leptolinea tardivitalis</name>
    <dbReference type="NCBI Taxonomy" id="229920"/>
    <lineage>
        <taxon>Bacteria</taxon>
        <taxon>Bacillati</taxon>
        <taxon>Chloroflexota</taxon>
        <taxon>Anaerolineae</taxon>
        <taxon>Anaerolineales</taxon>
        <taxon>Anaerolineaceae</taxon>
        <taxon>Leptolinea</taxon>
    </lineage>
</organism>
<dbReference type="Gene3D" id="3.40.1550.10">
    <property type="entry name" value="CheC-like"/>
    <property type="match status" value="1"/>
</dbReference>
<dbReference type="AlphaFoldDB" id="A0A0P6WQL2"/>
<dbReference type="EMBL" id="LGCK01000012">
    <property type="protein sequence ID" value="KPL71109.1"/>
    <property type="molecule type" value="Genomic_DNA"/>
</dbReference>
<dbReference type="InterPro" id="IPR028976">
    <property type="entry name" value="CheC-like_sf"/>
</dbReference>
<dbReference type="CDD" id="cd17905">
    <property type="entry name" value="CheC-like"/>
    <property type="match status" value="1"/>
</dbReference>